<dbReference type="Gene3D" id="1.10.1660.10">
    <property type="match status" value="1"/>
</dbReference>
<name>A0A8J3EQL6_9ACTN</name>
<dbReference type="Proteomes" id="UP000650511">
    <property type="component" value="Unassembled WGS sequence"/>
</dbReference>
<dbReference type="NCBIfam" id="TIGR01764">
    <property type="entry name" value="excise"/>
    <property type="match status" value="1"/>
</dbReference>
<evidence type="ECO:0000259" key="1">
    <source>
        <dbReference type="PROSITE" id="PS50937"/>
    </source>
</evidence>
<evidence type="ECO:0000313" key="2">
    <source>
        <dbReference type="EMBL" id="GGI02600.1"/>
    </source>
</evidence>
<dbReference type="InterPro" id="IPR000551">
    <property type="entry name" value="MerR-type_HTH_dom"/>
</dbReference>
<feature type="domain" description="HTH merR-type" evidence="1">
    <location>
        <begin position="12"/>
        <end position="60"/>
    </location>
</feature>
<reference evidence="2" key="2">
    <citation type="submission" date="2020-09" db="EMBL/GenBank/DDBJ databases">
        <authorList>
            <person name="Sun Q."/>
            <person name="Zhou Y."/>
        </authorList>
    </citation>
    <scope>NUCLEOTIDE SEQUENCE</scope>
    <source>
        <strain evidence="2">CGMCC 1.14988</strain>
    </source>
</reference>
<dbReference type="NCBIfam" id="NF033787">
    <property type="entry name" value="HTH_BldC"/>
    <property type="match status" value="1"/>
</dbReference>
<protein>
    <recommendedName>
        <fullName evidence="1">HTH merR-type domain-containing protein</fullName>
    </recommendedName>
</protein>
<dbReference type="GO" id="GO:0006355">
    <property type="term" value="P:regulation of DNA-templated transcription"/>
    <property type="evidence" value="ECO:0007669"/>
    <property type="project" value="InterPro"/>
</dbReference>
<dbReference type="OrthoDB" id="3393149at2"/>
<dbReference type="Pfam" id="PF12728">
    <property type="entry name" value="HTH_17"/>
    <property type="match status" value="1"/>
</dbReference>
<dbReference type="InterPro" id="IPR010093">
    <property type="entry name" value="SinI_DNA-bd"/>
</dbReference>
<dbReference type="PROSITE" id="PS50937">
    <property type="entry name" value="HTH_MERR_2"/>
    <property type="match status" value="1"/>
</dbReference>
<dbReference type="SUPFAM" id="SSF46955">
    <property type="entry name" value="Putative DNA-binding domain"/>
    <property type="match status" value="1"/>
</dbReference>
<dbReference type="GO" id="GO:0003677">
    <property type="term" value="F:DNA binding"/>
    <property type="evidence" value="ECO:0007669"/>
    <property type="project" value="InterPro"/>
</dbReference>
<proteinExistence type="predicted"/>
<keyword evidence="3" id="KW-1185">Reference proteome</keyword>
<dbReference type="CDD" id="cd04762">
    <property type="entry name" value="HTH_MerR-trunc"/>
    <property type="match status" value="1"/>
</dbReference>
<dbReference type="InterPro" id="IPR041657">
    <property type="entry name" value="HTH_17"/>
</dbReference>
<accession>A0A8J3EQL6</accession>
<dbReference type="RefSeq" id="WP_130648147.1">
    <property type="nucleotide sequence ID" value="NZ_BMHA01000001.1"/>
</dbReference>
<comment type="caution">
    <text evidence="2">The sequence shown here is derived from an EMBL/GenBank/DDBJ whole genome shotgun (WGS) entry which is preliminary data.</text>
</comment>
<dbReference type="AlphaFoldDB" id="A0A8J3EQL6"/>
<sequence>MEGLGAQHPEAWLTPGEVARLFGVDPKTVTRWAAAGKLSPQRTLGGHRRYKADEVHALLRQFGPQPA</sequence>
<dbReference type="EMBL" id="BMHA01000001">
    <property type="protein sequence ID" value="GGI02600.1"/>
    <property type="molecule type" value="Genomic_DNA"/>
</dbReference>
<dbReference type="InterPro" id="IPR048048">
    <property type="entry name" value="BldC-like"/>
</dbReference>
<reference evidence="2" key="1">
    <citation type="journal article" date="2014" name="Int. J. Syst. Evol. Microbiol.">
        <title>Complete genome sequence of Corynebacterium casei LMG S-19264T (=DSM 44701T), isolated from a smear-ripened cheese.</title>
        <authorList>
            <consortium name="US DOE Joint Genome Institute (JGI-PGF)"/>
            <person name="Walter F."/>
            <person name="Albersmeier A."/>
            <person name="Kalinowski J."/>
            <person name="Ruckert C."/>
        </authorList>
    </citation>
    <scope>NUCLEOTIDE SEQUENCE</scope>
    <source>
        <strain evidence="2">CGMCC 1.14988</strain>
    </source>
</reference>
<dbReference type="InterPro" id="IPR009061">
    <property type="entry name" value="DNA-bd_dom_put_sf"/>
</dbReference>
<evidence type="ECO:0000313" key="3">
    <source>
        <dbReference type="Proteomes" id="UP000650511"/>
    </source>
</evidence>
<organism evidence="2 3">
    <name type="scientific">Egicoccus halophilus</name>
    <dbReference type="NCBI Taxonomy" id="1670830"/>
    <lineage>
        <taxon>Bacteria</taxon>
        <taxon>Bacillati</taxon>
        <taxon>Actinomycetota</taxon>
        <taxon>Nitriliruptoria</taxon>
        <taxon>Egicoccales</taxon>
        <taxon>Egicoccaceae</taxon>
        <taxon>Egicoccus</taxon>
    </lineage>
</organism>
<gene>
    <name evidence="2" type="ORF">GCM10011354_00910</name>
</gene>